<gene>
    <name evidence="9" type="primary">sppA</name>
    <name evidence="9" type="ORF">EUV02_09495</name>
</gene>
<dbReference type="InterPro" id="IPR029045">
    <property type="entry name" value="ClpP/crotonase-like_dom_sf"/>
</dbReference>
<comment type="similarity">
    <text evidence="2">Belongs to the peptidase S49 family.</text>
</comment>
<evidence type="ECO:0000256" key="5">
    <source>
        <dbReference type="ARBA" id="ARBA00022825"/>
    </source>
</evidence>
<feature type="domain" description="Peptidase S49" evidence="8">
    <location>
        <begin position="125"/>
        <end position="279"/>
    </location>
</feature>
<name>A0A4Y9ENQ5_9SPHN</name>
<dbReference type="SUPFAM" id="SSF52096">
    <property type="entry name" value="ClpP/crotonase"/>
    <property type="match status" value="2"/>
</dbReference>
<dbReference type="OrthoDB" id="9764363at2"/>
<evidence type="ECO:0000256" key="1">
    <source>
        <dbReference type="ARBA" id="ARBA00004370"/>
    </source>
</evidence>
<evidence type="ECO:0000259" key="8">
    <source>
        <dbReference type="Pfam" id="PF01343"/>
    </source>
</evidence>
<dbReference type="GO" id="GO:0006465">
    <property type="term" value="P:signal peptide processing"/>
    <property type="evidence" value="ECO:0007669"/>
    <property type="project" value="InterPro"/>
</dbReference>
<evidence type="ECO:0000256" key="2">
    <source>
        <dbReference type="ARBA" id="ARBA00008683"/>
    </source>
</evidence>
<feature type="active site" description="Proton donor/acceptor" evidence="7">
    <location>
        <position position="193"/>
    </location>
</feature>
<dbReference type="RefSeq" id="WP_135245993.1">
    <property type="nucleotide sequence ID" value="NZ_SIHO01000002.1"/>
</dbReference>
<evidence type="ECO:0000256" key="6">
    <source>
        <dbReference type="ARBA" id="ARBA00023136"/>
    </source>
</evidence>
<evidence type="ECO:0000256" key="7">
    <source>
        <dbReference type="PIRSR" id="PIRSR001217-1"/>
    </source>
</evidence>
<dbReference type="PIRSF" id="PIRSF001217">
    <property type="entry name" value="Protease_4_SppA"/>
    <property type="match status" value="1"/>
</dbReference>
<dbReference type="EMBL" id="SIHO01000002">
    <property type="protein sequence ID" value="TFU03401.1"/>
    <property type="molecule type" value="Genomic_DNA"/>
</dbReference>
<keyword evidence="5" id="KW-0720">Serine protease</keyword>
<dbReference type="InterPro" id="IPR047272">
    <property type="entry name" value="S49_SppA_C"/>
</dbReference>
<keyword evidence="6" id="KW-0472">Membrane</keyword>
<dbReference type="InterPro" id="IPR047217">
    <property type="entry name" value="S49_SppA_67K_type_N"/>
</dbReference>
<dbReference type="CDD" id="cd07023">
    <property type="entry name" value="S49_Sppa_N_C"/>
    <property type="match status" value="1"/>
</dbReference>
<dbReference type="GO" id="GO:0016020">
    <property type="term" value="C:membrane"/>
    <property type="evidence" value="ECO:0007669"/>
    <property type="project" value="UniProtKB-SubCell"/>
</dbReference>
<dbReference type="PANTHER" id="PTHR33209">
    <property type="entry name" value="PROTEASE 4"/>
    <property type="match status" value="1"/>
</dbReference>
<dbReference type="InterPro" id="IPR004635">
    <property type="entry name" value="Pept_S49_SppA"/>
</dbReference>
<evidence type="ECO:0000313" key="9">
    <source>
        <dbReference type="EMBL" id="TFU03401.1"/>
    </source>
</evidence>
<reference evidence="9 10" key="1">
    <citation type="submission" date="2019-02" db="EMBL/GenBank/DDBJ databases">
        <title>Polymorphobacter sp. isolated from the lake at the Tibet of China.</title>
        <authorList>
            <person name="Li A."/>
        </authorList>
    </citation>
    <scope>NUCLEOTIDE SEQUENCE [LARGE SCALE GENOMIC DNA]</scope>
    <source>
        <strain evidence="9 10">DJ1R-1</strain>
    </source>
</reference>
<proteinExistence type="inferred from homology"/>
<feature type="active site" description="Nucleophile" evidence="7">
    <location>
        <position position="396"/>
    </location>
</feature>
<dbReference type="NCBIfam" id="TIGR00706">
    <property type="entry name" value="SppA_dom"/>
    <property type="match status" value="1"/>
</dbReference>
<keyword evidence="10" id="KW-1185">Reference proteome</keyword>
<dbReference type="CDD" id="cd07018">
    <property type="entry name" value="S49_SppA_67K_type"/>
    <property type="match status" value="1"/>
</dbReference>
<keyword evidence="4" id="KW-0378">Hydrolase</keyword>
<protein>
    <submittedName>
        <fullName evidence="9">Signal peptide peptidase SppA</fullName>
    </submittedName>
</protein>
<keyword evidence="3" id="KW-0645">Protease</keyword>
<evidence type="ECO:0000256" key="4">
    <source>
        <dbReference type="ARBA" id="ARBA00022801"/>
    </source>
</evidence>
<sequence length="630" mass="66046">MNVLRKIWHFLVGVKDALALILLLVFFAGVWALMRGGPPATVPTDAALVLALDGQIVDQANERSLLASIAGGGDAARQIEVRNVLMALDRAKTDTRIKAVVLELDAFTGGGQANLQAIGRALTALRAAGKPVVAYSTAYTDDSYYLAAHASQIWLNPLGGVLLTGPGGTNLYFKKALDKLDVDINVFRVGTYKSAVEPFTRSEASPESKAASQALVDTLWTSYRADVSKVRPKVDLPALLADLPARVKAAGGSLSQTALAAGLVDRLGSPEDFYGTLRKQYGEGEDDSIASFNGISLSRYLSATADLTKKSGDAVGIVYVAGDIVDGFAPAGTAGGDTIARQIDRALNDTDIKALVVRIDSPGGSVMASERIREALLQAKARKLPIVASFGPVAASGGYWVGTAADEIIAEPSTITGSIGVFAVIPSFNRLLDRVGIGADGVKSTPYTGAPDILRGLSPDTKLLLQASVEDIYRRFTGLVSAARKLPVERVDEIGQGRVWAGSTAKDLGLVDSLGGLDAAVAAAARRAQLPADVRTVDIERRPSLPFEILSSLFGEEEEDMSQQAAIRDPYARLARVDQARILGGLAQAQAVASGPTMQASCLDCAGLMPPRALVKAPSGWLATIAALVD</sequence>
<dbReference type="GO" id="GO:0008236">
    <property type="term" value="F:serine-type peptidase activity"/>
    <property type="evidence" value="ECO:0007669"/>
    <property type="project" value="UniProtKB-KW"/>
</dbReference>
<dbReference type="Pfam" id="PF01343">
    <property type="entry name" value="Peptidase_S49"/>
    <property type="match status" value="2"/>
</dbReference>
<dbReference type="AlphaFoldDB" id="A0A4Y9ENQ5"/>
<evidence type="ECO:0000313" key="10">
    <source>
        <dbReference type="Proteomes" id="UP000297737"/>
    </source>
</evidence>
<organism evidence="9 10">
    <name type="scientific">Glacieibacterium arshaanense</name>
    <dbReference type="NCBI Taxonomy" id="2511025"/>
    <lineage>
        <taxon>Bacteria</taxon>
        <taxon>Pseudomonadati</taxon>
        <taxon>Pseudomonadota</taxon>
        <taxon>Alphaproteobacteria</taxon>
        <taxon>Sphingomonadales</taxon>
        <taxon>Sphingosinicellaceae</taxon>
        <taxon>Glacieibacterium</taxon>
    </lineage>
</organism>
<dbReference type="NCBIfam" id="TIGR00705">
    <property type="entry name" value="SppA_67K"/>
    <property type="match status" value="1"/>
</dbReference>
<dbReference type="PANTHER" id="PTHR33209:SF1">
    <property type="entry name" value="PEPTIDASE S49 DOMAIN-CONTAINING PROTEIN"/>
    <property type="match status" value="1"/>
</dbReference>
<dbReference type="InterPro" id="IPR004634">
    <property type="entry name" value="Pept_S49_pIV"/>
</dbReference>
<dbReference type="InterPro" id="IPR002142">
    <property type="entry name" value="Peptidase_S49"/>
</dbReference>
<evidence type="ECO:0000256" key="3">
    <source>
        <dbReference type="ARBA" id="ARBA00022670"/>
    </source>
</evidence>
<comment type="subcellular location">
    <subcellularLocation>
        <location evidence="1">Membrane</location>
    </subcellularLocation>
</comment>
<dbReference type="Proteomes" id="UP000297737">
    <property type="component" value="Unassembled WGS sequence"/>
</dbReference>
<dbReference type="Gene3D" id="6.20.330.10">
    <property type="match status" value="1"/>
</dbReference>
<dbReference type="Gene3D" id="3.90.226.10">
    <property type="entry name" value="2-enoyl-CoA Hydratase, Chain A, domain 1"/>
    <property type="match status" value="2"/>
</dbReference>
<comment type="caution">
    <text evidence="9">The sequence shown here is derived from an EMBL/GenBank/DDBJ whole genome shotgun (WGS) entry which is preliminary data.</text>
</comment>
<feature type="domain" description="Peptidase S49" evidence="8">
    <location>
        <begin position="379"/>
        <end position="530"/>
    </location>
</feature>
<accession>A0A4Y9ENQ5</accession>